<name>A0ABD3SWH1_9LAMI</name>
<protein>
    <submittedName>
        <fullName evidence="2">Uncharacterized protein</fullName>
    </submittedName>
</protein>
<evidence type="ECO:0000313" key="3">
    <source>
        <dbReference type="Proteomes" id="UP001634393"/>
    </source>
</evidence>
<comment type="caution">
    <text evidence="2">The sequence shown here is derived from an EMBL/GenBank/DDBJ whole genome shotgun (WGS) entry which is preliminary data.</text>
</comment>
<evidence type="ECO:0000313" key="2">
    <source>
        <dbReference type="EMBL" id="KAL3828543.1"/>
    </source>
</evidence>
<evidence type="ECO:0000256" key="1">
    <source>
        <dbReference type="SAM" id="SignalP"/>
    </source>
</evidence>
<keyword evidence="3" id="KW-1185">Reference proteome</keyword>
<keyword evidence="1" id="KW-0732">Signal</keyword>
<dbReference type="AlphaFoldDB" id="A0ABD3SWH1"/>
<feature type="chain" id="PRO_5044888614" evidence="1">
    <location>
        <begin position="24"/>
        <end position="143"/>
    </location>
</feature>
<dbReference type="Proteomes" id="UP001634393">
    <property type="component" value="Unassembled WGS sequence"/>
</dbReference>
<dbReference type="EMBL" id="JBJXBP010000005">
    <property type="protein sequence ID" value="KAL3828543.1"/>
    <property type="molecule type" value="Genomic_DNA"/>
</dbReference>
<feature type="signal peptide" evidence="1">
    <location>
        <begin position="1"/>
        <end position="23"/>
    </location>
</feature>
<accession>A0ABD3SWH1</accession>
<gene>
    <name evidence="2" type="ORF">ACJIZ3_017345</name>
</gene>
<sequence length="143" mass="15917">MKFNLLQVFFLLNTSILFPTSISLVTYCGNITIQEPLFHPNTTSSSLLSNKTSNPKELNCTYDNSPVNTSIERIETGTRITFDIPDHVPNPCKECEKPYGNCGAGLRCICHPKLCRDKVISFGAVLKPCGNIVFSLIILMKFL</sequence>
<reference evidence="2 3" key="1">
    <citation type="submission" date="2024-12" db="EMBL/GenBank/DDBJ databases">
        <title>The unique morphological basis and parallel evolutionary history of personate flowers in Penstemon.</title>
        <authorList>
            <person name="Depatie T.H."/>
            <person name="Wessinger C.A."/>
        </authorList>
    </citation>
    <scope>NUCLEOTIDE SEQUENCE [LARGE SCALE GENOMIC DNA]</scope>
    <source>
        <strain evidence="2">WTNN_2</strain>
        <tissue evidence="2">Leaf</tissue>
    </source>
</reference>
<organism evidence="2 3">
    <name type="scientific">Penstemon smallii</name>
    <dbReference type="NCBI Taxonomy" id="265156"/>
    <lineage>
        <taxon>Eukaryota</taxon>
        <taxon>Viridiplantae</taxon>
        <taxon>Streptophyta</taxon>
        <taxon>Embryophyta</taxon>
        <taxon>Tracheophyta</taxon>
        <taxon>Spermatophyta</taxon>
        <taxon>Magnoliopsida</taxon>
        <taxon>eudicotyledons</taxon>
        <taxon>Gunneridae</taxon>
        <taxon>Pentapetalae</taxon>
        <taxon>asterids</taxon>
        <taxon>lamiids</taxon>
        <taxon>Lamiales</taxon>
        <taxon>Plantaginaceae</taxon>
        <taxon>Cheloneae</taxon>
        <taxon>Penstemon</taxon>
    </lineage>
</organism>
<proteinExistence type="predicted"/>